<feature type="transmembrane region" description="Helical" evidence="1">
    <location>
        <begin position="6"/>
        <end position="25"/>
    </location>
</feature>
<dbReference type="SUPFAM" id="SSF103501">
    <property type="entry name" value="Respiratory nitrate reductase 1 gamma chain"/>
    <property type="match status" value="1"/>
</dbReference>
<dbReference type="EMBL" id="CP144373">
    <property type="protein sequence ID" value="XCH46042.1"/>
    <property type="molecule type" value="Genomic_DNA"/>
</dbReference>
<dbReference type="Gene3D" id="1.20.950.20">
    <property type="entry name" value="Transmembrane di-heme cytochromes, Chain C"/>
    <property type="match status" value="1"/>
</dbReference>
<gene>
    <name evidence="2" type="ORF">V4D30_06800</name>
</gene>
<feature type="transmembrane region" description="Helical" evidence="1">
    <location>
        <begin position="132"/>
        <end position="153"/>
    </location>
</feature>
<keyword evidence="1" id="KW-1133">Transmembrane helix</keyword>
<dbReference type="RefSeq" id="WP_353683581.1">
    <property type="nucleotide sequence ID" value="NZ_CP144373.1"/>
</dbReference>
<feature type="transmembrane region" description="Helical" evidence="1">
    <location>
        <begin position="165"/>
        <end position="185"/>
    </location>
</feature>
<reference evidence="2" key="1">
    <citation type="submission" date="2024-01" db="EMBL/GenBank/DDBJ databases">
        <title>The first autotrophic representatives of the genus Thermodesulfovibrio.</title>
        <authorList>
            <person name="Maltseva A.I."/>
            <person name="Elcheninov A.G."/>
            <person name="Kublanov I.V."/>
            <person name="Lebedinsky A.V."/>
            <person name="Frolov E.N."/>
        </authorList>
    </citation>
    <scope>NUCLEOTIDE SEQUENCE</scope>
    <source>
        <strain evidence="2">3907-1M</strain>
    </source>
</reference>
<feature type="transmembrane region" description="Helical" evidence="1">
    <location>
        <begin position="95"/>
        <end position="120"/>
    </location>
</feature>
<keyword evidence="1" id="KW-0472">Membrane</keyword>
<evidence type="ECO:0008006" key="3">
    <source>
        <dbReference type="Google" id="ProtNLM"/>
    </source>
</evidence>
<evidence type="ECO:0000256" key="1">
    <source>
        <dbReference type="SAM" id="Phobius"/>
    </source>
</evidence>
<organism evidence="2">
    <name type="scientific">Thermodesulfovibrio autotrophicus</name>
    <dbReference type="NCBI Taxonomy" id="3118333"/>
    <lineage>
        <taxon>Bacteria</taxon>
        <taxon>Pseudomonadati</taxon>
        <taxon>Nitrospirota</taxon>
        <taxon>Thermodesulfovibrionia</taxon>
        <taxon>Thermodesulfovibrionales</taxon>
        <taxon>Thermodesulfovibrionaceae</taxon>
        <taxon>Thermodesulfovibrio</taxon>
    </lineage>
</organism>
<dbReference type="KEGG" id="taut:V4D30_06800"/>
<sequence length="297" mass="34787">MGNLLFIIALASPVIMILGIAIKFYRISKMPLNLRWEIYPLPHEAEEKRKYGGSYMEEVDWQDKKPERYFMGEIIEPLKEIFYLHRVKKFNPYGIWIWSLALHWGIWLLFLWMGILLINGVFNWEIASKLDFVAYLSYILGILGILGLIIKRVSTHDLKIYTSGIDYFNLLFLLILFTSGLFAIMKDNGTDQFLAYLNGVLNGGVPVHELSTITIVHFVIFELFLIYIPVSRFFHGPVKYSTFHSILWNDMYQIKSSTEEKKISEQLNYKVEWSGPHILSHQTWLENAQNTNLHEKI</sequence>
<name>A0AAU8GUW6_9BACT</name>
<evidence type="ECO:0000313" key="2">
    <source>
        <dbReference type="EMBL" id="XCH46042.1"/>
    </source>
</evidence>
<dbReference type="InterPro" id="IPR036197">
    <property type="entry name" value="NarG-like_sf"/>
</dbReference>
<keyword evidence="1" id="KW-0812">Transmembrane</keyword>
<protein>
    <recommendedName>
        <fullName evidence="3">NarG-like domain-containing protein</fullName>
    </recommendedName>
</protein>
<proteinExistence type="predicted"/>
<accession>A0AAU8GUW6</accession>
<dbReference type="AlphaFoldDB" id="A0AAU8GUW6"/>
<feature type="transmembrane region" description="Helical" evidence="1">
    <location>
        <begin position="205"/>
        <end position="230"/>
    </location>
</feature>